<feature type="transmembrane region" description="Helical" evidence="1">
    <location>
        <begin position="55"/>
        <end position="73"/>
    </location>
</feature>
<accession>A0A0A2MIR9</accession>
<dbReference type="RefSeq" id="WP_026991430.1">
    <property type="nucleotide sequence ID" value="NZ_AUGP01000029.1"/>
</dbReference>
<dbReference type="STRING" id="1121898.GCA_000422725_03462"/>
<keyword evidence="3" id="KW-1185">Reference proteome</keyword>
<gene>
    <name evidence="2" type="ORF">Q766_12205</name>
</gene>
<dbReference type="AlphaFoldDB" id="A0A0A2MIR9"/>
<feature type="transmembrane region" description="Helical" evidence="1">
    <location>
        <begin position="20"/>
        <end position="43"/>
    </location>
</feature>
<evidence type="ECO:0000256" key="1">
    <source>
        <dbReference type="SAM" id="Phobius"/>
    </source>
</evidence>
<evidence type="ECO:0000313" key="2">
    <source>
        <dbReference type="EMBL" id="KGO92537.1"/>
    </source>
</evidence>
<dbReference type="EMBL" id="JRLY01000009">
    <property type="protein sequence ID" value="KGO92537.1"/>
    <property type="molecule type" value="Genomic_DNA"/>
</dbReference>
<organism evidence="2 3">
    <name type="scientific">Flavobacterium subsaxonicum WB 4.1-42 = DSM 21790</name>
    <dbReference type="NCBI Taxonomy" id="1121898"/>
    <lineage>
        <taxon>Bacteria</taxon>
        <taxon>Pseudomonadati</taxon>
        <taxon>Bacteroidota</taxon>
        <taxon>Flavobacteriia</taxon>
        <taxon>Flavobacteriales</taxon>
        <taxon>Flavobacteriaceae</taxon>
        <taxon>Flavobacterium</taxon>
    </lineage>
</organism>
<sequence>MQDLLDEDEFLAPKPEPAPWKYLTVFCLIALAQVMALFVAIRFFPDAIKEGDEMLAALTVIILPLVTIFTMFFGRRKNRYLPKKIIALFILILLGFYFVTIMSISVAVGSATVSTIFIIMGSFMAYFVLCCVIILPIANAIQKRAKLNRI</sequence>
<feature type="transmembrane region" description="Helical" evidence="1">
    <location>
        <begin position="85"/>
        <end position="110"/>
    </location>
</feature>
<comment type="caution">
    <text evidence="2">The sequence shown here is derived from an EMBL/GenBank/DDBJ whole genome shotgun (WGS) entry which is preliminary data.</text>
</comment>
<keyword evidence="1" id="KW-0812">Transmembrane</keyword>
<evidence type="ECO:0000313" key="3">
    <source>
        <dbReference type="Proteomes" id="UP000030111"/>
    </source>
</evidence>
<feature type="transmembrane region" description="Helical" evidence="1">
    <location>
        <begin position="116"/>
        <end position="141"/>
    </location>
</feature>
<proteinExistence type="predicted"/>
<dbReference type="Proteomes" id="UP000030111">
    <property type="component" value="Unassembled WGS sequence"/>
</dbReference>
<keyword evidence="1" id="KW-1133">Transmembrane helix</keyword>
<dbReference type="SUPFAM" id="SSF103473">
    <property type="entry name" value="MFS general substrate transporter"/>
    <property type="match status" value="1"/>
</dbReference>
<protein>
    <submittedName>
        <fullName evidence="2">Uncharacterized protein</fullName>
    </submittedName>
</protein>
<keyword evidence="1" id="KW-0472">Membrane</keyword>
<name>A0A0A2MIR9_9FLAO</name>
<dbReference type="InterPro" id="IPR036259">
    <property type="entry name" value="MFS_trans_sf"/>
</dbReference>
<reference evidence="2 3" key="1">
    <citation type="submission" date="2013-09" db="EMBL/GenBank/DDBJ databases">
        <authorList>
            <person name="Zeng Z."/>
            <person name="Chen C."/>
        </authorList>
    </citation>
    <scope>NUCLEOTIDE SEQUENCE [LARGE SCALE GENOMIC DNA]</scope>
    <source>
        <strain evidence="2 3">WB 4.1-42</strain>
    </source>
</reference>